<feature type="compositionally biased region" description="Polar residues" evidence="15">
    <location>
        <begin position="460"/>
        <end position="469"/>
    </location>
</feature>
<evidence type="ECO:0000256" key="7">
    <source>
        <dbReference type="ARBA" id="ARBA00022989"/>
    </source>
</evidence>
<dbReference type="AlphaFoldDB" id="A0A1X7VNE5"/>
<evidence type="ECO:0000256" key="16">
    <source>
        <dbReference type="SAM" id="Phobius"/>
    </source>
</evidence>
<dbReference type="KEGG" id="aqu:105316455"/>
<feature type="transmembrane region" description="Helical" evidence="16">
    <location>
        <begin position="145"/>
        <end position="167"/>
    </location>
</feature>
<dbReference type="GO" id="GO:0005886">
    <property type="term" value="C:plasma membrane"/>
    <property type="evidence" value="ECO:0007669"/>
    <property type="project" value="UniProtKB-SubCell"/>
</dbReference>
<evidence type="ECO:0000256" key="8">
    <source>
        <dbReference type="ARBA" id="ARBA00023065"/>
    </source>
</evidence>
<keyword evidence="10" id="KW-0869">Chloride channel</keyword>
<organism evidence="17">
    <name type="scientific">Amphimedon queenslandica</name>
    <name type="common">Sponge</name>
    <dbReference type="NCBI Taxonomy" id="400682"/>
    <lineage>
        <taxon>Eukaryota</taxon>
        <taxon>Metazoa</taxon>
        <taxon>Porifera</taxon>
        <taxon>Demospongiae</taxon>
        <taxon>Heteroscleromorpha</taxon>
        <taxon>Haplosclerida</taxon>
        <taxon>Niphatidae</taxon>
        <taxon>Amphimedon</taxon>
    </lineage>
</organism>
<evidence type="ECO:0000256" key="9">
    <source>
        <dbReference type="ARBA" id="ARBA00023136"/>
    </source>
</evidence>
<accession>A0A1X7VNE5</accession>
<reference evidence="18" key="1">
    <citation type="journal article" date="2010" name="Nature">
        <title>The Amphimedon queenslandica genome and the evolution of animal complexity.</title>
        <authorList>
            <person name="Srivastava M."/>
            <person name="Simakov O."/>
            <person name="Chapman J."/>
            <person name="Fahey B."/>
            <person name="Gauthier M.E."/>
            <person name="Mitros T."/>
            <person name="Richards G.S."/>
            <person name="Conaco C."/>
            <person name="Dacre M."/>
            <person name="Hellsten U."/>
            <person name="Larroux C."/>
            <person name="Putnam N.H."/>
            <person name="Stanke M."/>
            <person name="Adamska M."/>
            <person name="Darling A."/>
            <person name="Degnan S.M."/>
            <person name="Oakley T.H."/>
            <person name="Plachetzki D.C."/>
            <person name="Zhai Y."/>
            <person name="Adamski M."/>
            <person name="Calcino A."/>
            <person name="Cummins S.F."/>
            <person name="Goodstein D.M."/>
            <person name="Harris C."/>
            <person name="Jackson D.J."/>
            <person name="Leys S.P."/>
            <person name="Shu S."/>
            <person name="Woodcroft B.J."/>
            <person name="Vervoort M."/>
            <person name="Kosik K.S."/>
            <person name="Manning G."/>
            <person name="Degnan B.M."/>
            <person name="Rokhsar D.S."/>
        </authorList>
    </citation>
    <scope>NUCLEOTIDE SEQUENCE [LARGE SCALE GENOMIC DNA]</scope>
</reference>
<evidence type="ECO:0000256" key="12">
    <source>
        <dbReference type="ARBA" id="ARBA00023303"/>
    </source>
</evidence>
<dbReference type="EnsemblMetazoa" id="XM_011411354.2">
    <property type="protein sequence ID" value="XP_011409656.2"/>
    <property type="gene ID" value="LOC105316455"/>
</dbReference>
<feature type="compositionally biased region" description="Basic and acidic residues" evidence="15">
    <location>
        <begin position="436"/>
        <end position="459"/>
    </location>
</feature>
<keyword evidence="5" id="KW-1003">Cell membrane</keyword>
<keyword evidence="12" id="KW-0407">Ion channel</keyword>
<comment type="similarity">
    <text evidence="2">Belongs to the proton-activated chloride channel family.</text>
</comment>
<evidence type="ECO:0000313" key="18">
    <source>
        <dbReference type="Proteomes" id="UP000007879"/>
    </source>
</evidence>
<evidence type="ECO:0000256" key="6">
    <source>
        <dbReference type="ARBA" id="ARBA00022692"/>
    </source>
</evidence>
<keyword evidence="11" id="KW-0868">Chloride</keyword>
<keyword evidence="18" id="KW-1185">Reference proteome</keyword>
<evidence type="ECO:0000256" key="14">
    <source>
        <dbReference type="ARBA" id="ARBA00032817"/>
    </source>
</evidence>
<name>A0A1X7VNE5_AMPQE</name>
<evidence type="ECO:0000256" key="13">
    <source>
        <dbReference type="ARBA" id="ARBA00024167"/>
    </source>
</evidence>
<reference evidence="17" key="2">
    <citation type="submission" date="2017-05" db="UniProtKB">
        <authorList>
            <consortium name="EnsemblMetazoa"/>
        </authorList>
    </citation>
    <scope>IDENTIFICATION</scope>
</reference>
<dbReference type="STRING" id="400682.A0A1X7VNE5"/>
<sequence length="469" mass="55351">MADRSSIHFVPASLPPQLERGRVREDSWKNEMNSFARGRPVSEADAEWLEEDHLQLLHSEEEREGGYGSITEDFPKEEPAPLRERLSQNRSRRKIKKHHRRLDANPFTSLKRLVIGEDEDEDSSDEEPPTMNPVYRRSGKDLAKLILLPTLYFALMIVACVFAFYTIEGVVLSYNNKVQSVQLVEVKDRYPPIGIVILPQFSNYSFCQYRYYDDVSPDPEKPPERCNKYKLPETCTYFNVSFNSTALVNVTRFAMVFKGPTLVDCKESLLLHFSINTTSRQFSAVEYILFENWNYFESLKENERKGFLASLEQYRDIYTFPAGFRTWVKMSYTIRTDYRATTNKTDFNIIDNYASFNDPGLDGMYPMEVVFEWKDRYYDYVRDIISTTAWSAFGSICGVFITLVKAGEFCRMWMRRIRRDKEKKMLHLKKLEEEHEKELEAYKERQKEKRENKLRKSMETTKSYHIQKN</sequence>
<evidence type="ECO:0000256" key="10">
    <source>
        <dbReference type="ARBA" id="ARBA00023173"/>
    </source>
</evidence>
<keyword evidence="8" id="KW-0406">Ion transport</keyword>
<evidence type="ECO:0000256" key="5">
    <source>
        <dbReference type="ARBA" id="ARBA00022475"/>
    </source>
</evidence>
<evidence type="ECO:0000256" key="11">
    <source>
        <dbReference type="ARBA" id="ARBA00023214"/>
    </source>
</evidence>
<dbReference type="Pfam" id="PF15122">
    <property type="entry name" value="TMEM206"/>
    <property type="match status" value="1"/>
</dbReference>
<keyword evidence="4" id="KW-0813">Transport</keyword>
<dbReference type="PANTHER" id="PTHR16087:SF0">
    <property type="entry name" value="PROTON-ACTIVATED CHLORIDE CHANNEL"/>
    <property type="match status" value="1"/>
</dbReference>
<feature type="region of interest" description="Disordered" evidence="15">
    <location>
        <begin position="115"/>
        <end position="135"/>
    </location>
</feature>
<evidence type="ECO:0000256" key="1">
    <source>
        <dbReference type="ARBA" id="ARBA00004651"/>
    </source>
</evidence>
<evidence type="ECO:0000256" key="15">
    <source>
        <dbReference type="SAM" id="MobiDB-lite"/>
    </source>
</evidence>
<protein>
    <recommendedName>
        <fullName evidence="3">Proton-activated chloride channel</fullName>
    </recommendedName>
    <alternativeName>
        <fullName evidence="14">Transmembrane protein 206</fullName>
    </alternativeName>
</protein>
<dbReference type="eggNOG" id="ENOG502QS5H">
    <property type="taxonomic scope" value="Eukaryota"/>
</dbReference>
<gene>
    <name evidence="17" type="primary">105316455</name>
</gene>
<feature type="region of interest" description="Disordered" evidence="15">
    <location>
        <begin position="55"/>
        <end position="98"/>
    </location>
</feature>
<evidence type="ECO:0000256" key="3">
    <source>
        <dbReference type="ARBA" id="ARBA00013993"/>
    </source>
</evidence>
<keyword evidence="6 16" id="KW-0812">Transmembrane</keyword>
<keyword evidence="9 16" id="KW-0472">Membrane</keyword>
<feature type="compositionally biased region" description="Basic and acidic residues" evidence="15">
    <location>
        <begin position="55"/>
        <end position="65"/>
    </location>
</feature>
<dbReference type="GO" id="GO:0034707">
    <property type="term" value="C:chloride channel complex"/>
    <property type="evidence" value="ECO:0007669"/>
    <property type="project" value="UniProtKB-KW"/>
</dbReference>
<feature type="compositionally biased region" description="Basic and acidic residues" evidence="15">
    <location>
        <begin position="73"/>
        <end position="87"/>
    </location>
</feature>
<proteinExistence type="inferred from homology"/>
<comment type="subcellular location">
    <subcellularLocation>
        <location evidence="1">Cell membrane</location>
        <topology evidence="1">Multi-pass membrane protein</topology>
    </subcellularLocation>
</comment>
<evidence type="ECO:0000256" key="4">
    <source>
        <dbReference type="ARBA" id="ARBA00022448"/>
    </source>
</evidence>
<dbReference type="PANTHER" id="PTHR16087">
    <property type="entry name" value="TRANSMEMBRANE PROTEIN 206"/>
    <property type="match status" value="1"/>
</dbReference>
<feature type="transmembrane region" description="Helical" evidence="16">
    <location>
        <begin position="390"/>
        <end position="414"/>
    </location>
</feature>
<dbReference type="EnsemblMetazoa" id="Aqu2.1.41404_001">
    <property type="protein sequence ID" value="Aqu2.1.41404_001"/>
    <property type="gene ID" value="Aqu2.1.41404"/>
</dbReference>
<feature type="compositionally biased region" description="Acidic residues" evidence="15">
    <location>
        <begin position="116"/>
        <end position="128"/>
    </location>
</feature>
<comment type="catalytic activity">
    <reaction evidence="13">
        <text>chloride(in) = chloride(out)</text>
        <dbReference type="Rhea" id="RHEA:29823"/>
        <dbReference type="ChEBI" id="CHEBI:17996"/>
    </reaction>
</comment>
<keyword evidence="7 16" id="KW-1133">Transmembrane helix</keyword>
<dbReference type="InParanoid" id="A0A1X7VNE5"/>
<evidence type="ECO:0000256" key="2">
    <source>
        <dbReference type="ARBA" id="ARBA00009151"/>
    </source>
</evidence>
<dbReference type="Proteomes" id="UP000007879">
    <property type="component" value="Unassembled WGS sequence"/>
</dbReference>
<feature type="region of interest" description="Disordered" evidence="15">
    <location>
        <begin position="436"/>
        <end position="469"/>
    </location>
</feature>
<evidence type="ECO:0000313" key="17">
    <source>
        <dbReference type="EnsemblMetazoa" id="Aqu2.1.41404_001"/>
    </source>
</evidence>
<dbReference type="InterPro" id="IPR029366">
    <property type="entry name" value="TMEM206"/>
</dbReference>
<dbReference type="GO" id="GO:0005254">
    <property type="term" value="F:chloride channel activity"/>
    <property type="evidence" value="ECO:0007669"/>
    <property type="project" value="UniProtKB-KW"/>
</dbReference>
<dbReference type="OrthoDB" id="10069062at2759"/>